<dbReference type="InterPro" id="IPR050884">
    <property type="entry name" value="CNP_phosphodiesterase-III"/>
</dbReference>
<dbReference type="InterPro" id="IPR029052">
    <property type="entry name" value="Metallo-depent_PP-like"/>
</dbReference>
<reference evidence="6 7" key="1">
    <citation type="submission" date="2020-08" db="EMBL/GenBank/DDBJ databases">
        <title>Sequencing the genomes of 1000 actinobacteria strains.</title>
        <authorList>
            <person name="Klenk H.-P."/>
        </authorList>
    </citation>
    <scope>NUCLEOTIDE SEQUENCE [LARGE SCALE GENOMIC DNA]</scope>
    <source>
        <strain evidence="6 7">DSM 102122</strain>
    </source>
</reference>
<keyword evidence="1" id="KW-0479">Metal-binding</keyword>
<dbReference type="GO" id="GO:0046872">
    <property type="term" value="F:metal ion binding"/>
    <property type="evidence" value="ECO:0007669"/>
    <property type="project" value="UniProtKB-KW"/>
</dbReference>
<dbReference type="Proteomes" id="UP000542813">
    <property type="component" value="Unassembled WGS sequence"/>
</dbReference>
<keyword evidence="3" id="KW-0408">Iron</keyword>
<dbReference type="SUPFAM" id="SSF56300">
    <property type="entry name" value="Metallo-dependent phosphatases"/>
    <property type="match status" value="1"/>
</dbReference>
<evidence type="ECO:0000256" key="3">
    <source>
        <dbReference type="ARBA" id="ARBA00023004"/>
    </source>
</evidence>
<organism evidence="6 7">
    <name type="scientific">Jiangella mangrovi</name>
    <dbReference type="NCBI Taxonomy" id="1524084"/>
    <lineage>
        <taxon>Bacteria</taxon>
        <taxon>Bacillati</taxon>
        <taxon>Actinomycetota</taxon>
        <taxon>Actinomycetes</taxon>
        <taxon>Jiangellales</taxon>
        <taxon>Jiangellaceae</taxon>
        <taxon>Jiangella</taxon>
    </lineage>
</organism>
<keyword evidence="2" id="KW-0378">Hydrolase</keyword>
<evidence type="ECO:0000256" key="4">
    <source>
        <dbReference type="ARBA" id="ARBA00025742"/>
    </source>
</evidence>
<dbReference type="GO" id="GO:0016787">
    <property type="term" value="F:hydrolase activity"/>
    <property type="evidence" value="ECO:0007669"/>
    <property type="project" value="UniProtKB-KW"/>
</dbReference>
<name>A0A7W9GSJ6_9ACTN</name>
<evidence type="ECO:0000256" key="1">
    <source>
        <dbReference type="ARBA" id="ARBA00022723"/>
    </source>
</evidence>
<dbReference type="InterPro" id="IPR004843">
    <property type="entry name" value="Calcineurin-like_PHP"/>
</dbReference>
<sequence>MILAHASDPHVGSIHDEALLSAWRSLPGALDGVRPRPGLLMLTGDLTDHGTAPEYRRLDDLLSGLDGLGVRCRVVAGNHDDPAVLRETLPHLFGEVADDAGSPAVWTEVVDGVTLVGLDSSSGTLGATQLSWLDGVLAAATGPVLVALHHPPFPTGLHQLDTEWPLVDAAALRAVVARHPVVAGVLCGHDHRHIATVLDGRVPLVSAPALSWRPRLDLRPGEPLTPSPSHEPAGLLIHVVDELGLRTHHLPLAH</sequence>
<dbReference type="RefSeq" id="WP_184823937.1">
    <property type="nucleotide sequence ID" value="NZ_JACHMM010000001.1"/>
</dbReference>
<accession>A0A7W9GSJ6</accession>
<dbReference type="EMBL" id="JACHMM010000001">
    <property type="protein sequence ID" value="MBB5788931.1"/>
    <property type="molecule type" value="Genomic_DNA"/>
</dbReference>
<proteinExistence type="inferred from homology"/>
<dbReference type="Gene3D" id="3.60.21.10">
    <property type="match status" value="1"/>
</dbReference>
<evidence type="ECO:0000313" key="7">
    <source>
        <dbReference type="Proteomes" id="UP000542813"/>
    </source>
</evidence>
<gene>
    <name evidence="6" type="ORF">HD601_003506</name>
</gene>
<evidence type="ECO:0000313" key="6">
    <source>
        <dbReference type="EMBL" id="MBB5788931.1"/>
    </source>
</evidence>
<dbReference type="AlphaFoldDB" id="A0A7W9GSJ6"/>
<evidence type="ECO:0000256" key="2">
    <source>
        <dbReference type="ARBA" id="ARBA00022801"/>
    </source>
</evidence>
<comment type="caution">
    <text evidence="6">The sequence shown here is derived from an EMBL/GenBank/DDBJ whole genome shotgun (WGS) entry which is preliminary data.</text>
</comment>
<protein>
    <submittedName>
        <fullName evidence="6">3',5'-cyclic AMP phosphodiesterase CpdA</fullName>
    </submittedName>
</protein>
<dbReference type="PANTHER" id="PTHR42988">
    <property type="entry name" value="PHOSPHOHYDROLASE"/>
    <property type="match status" value="1"/>
</dbReference>
<dbReference type="PANTHER" id="PTHR42988:SF2">
    <property type="entry name" value="CYCLIC NUCLEOTIDE PHOSPHODIESTERASE CBUA0032-RELATED"/>
    <property type="match status" value="1"/>
</dbReference>
<feature type="domain" description="Calcineurin-like phosphoesterase" evidence="5">
    <location>
        <begin position="3"/>
        <end position="192"/>
    </location>
</feature>
<comment type="similarity">
    <text evidence="4">Belongs to the cyclic nucleotide phosphodiesterase class-III family.</text>
</comment>
<keyword evidence="7" id="KW-1185">Reference proteome</keyword>
<evidence type="ECO:0000259" key="5">
    <source>
        <dbReference type="Pfam" id="PF00149"/>
    </source>
</evidence>
<dbReference type="Pfam" id="PF00149">
    <property type="entry name" value="Metallophos"/>
    <property type="match status" value="1"/>
</dbReference>